<keyword evidence="1" id="KW-0812">Transmembrane</keyword>
<dbReference type="EMBL" id="FN563149">
    <property type="protein sequence ID" value="CBH50655.1"/>
    <property type="molecule type" value="Genomic_DNA"/>
</dbReference>
<evidence type="ECO:0000256" key="1">
    <source>
        <dbReference type="SAM" id="Phobius"/>
    </source>
</evidence>
<evidence type="ECO:0000313" key="4">
    <source>
        <dbReference type="Proteomes" id="UP000006892"/>
    </source>
</evidence>
<proteinExistence type="predicted"/>
<organism evidence="3">
    <name type="scientific">Rhodococcus hoagii (strain 103S)</name>
    <name type="common">Rhodococcus equi</name>
    <dbReference type="NCBI Taxonomy" id="685727"/>
    <lineage>
        <taxon>Bacteria</taxon>
        <taxon>Bacillati</taxon>
        <taxon>Actinomycetota</taxon>
        <taxon>Actinomycetes</taxon>
        <taxon>Mycobacteriales</taxon>
        <taxon>Nocardiaceae</taxon>
        <taxon>Prescottella</taxon>
    </lineage>
</organism>
<feature type="transmembrane region" description="Helical" evidence="1">
    <location>
        <begin position="42"/>
        <end position="63"/>
    </location>
</feature>
<name>A0A3S5YDZ2_RHOH1</name>
<dbReference type="RefSeq" id="WP_013417676.1">
    <property type="nucleotide sequence ID" value="NC_014659.1"/>
</dbReference>
<keyword evidence="1" id="KW-1133">Transmembrane helix</keyword>
<reference evidence="3" key="1">
    <citation type="journal article" date="2010" name="PLoS Genet.">
        <title>The genome of a pathogenic rhodococcus: cooptive virulence underpinned by key gene acquisitions.</title>
        <authorList>
            <person name="Letek M."/>
            <person name="Gonzalez P."/>
            <person name="Macarthur I."/>
            <person name="Rodriguez H."/>
            <person name="Freeman T.C."/>
            <person name="Valero-Rello A."/>
            <person name="Blanco M."/>
            <person name="Buckley T."/>
            <person name="Cherevach I."/>
            <person name="Fahey R."/>
            <person name="Hapeshi A."/>
            <person name="Holdstock J."/>
            <person name="Leadon D."/>
            <person name="Navas J."/>
            <person name="Ocampo A."/>
            <person name="Quail M.A."/>
            <person name="Sanders M."/>
            <person name="Scortti M.M."/>
            <person name="Prescott J.F."/>
            <person name="Fogarty U."/>
            <person name="Meijer W.G."/>
            <person name="Parkhill J."/>
            <person name="Bentley S.D."/>
            <person name="Vazquez-Boland J.A."/>
        </authorList>
    </citation>
    <scope>NUCLEOTIDE SEQUENCE [LARGE SCALE GENOMIC DNA]</scope>
    <source>
        <strain evidence="3 4">103S</strain>
    </source>
</reference>
<evidence type="ECO:0000313" key="3">
    <source>
        <dbReference type="EMBL" id="CBH50655.1"/>
    </source>
</evidence>
<evidence type="ECO:0000259" key="2">
    <source>
        <dbReference type="Pfam" id="PF11127"/>
    </source>
</evidence>
<protein>
    <submittedName>
        <fullName evidence="3">Membrane protein</fullName>
    </submittedName>
</protein>
<sequence length="86" mass="9049">MALPKHSGWTVERIVPLLGGSVVGTSLLLGRKHSPKWRGLTAFASANLVLYGIVGWCPMSLLLQKLGVPRGATCPVPATRSDVDAA</sequence>
<keyword evidence="1" id="KW-0472">Membrane</keyword>
<dbReference type="Pfam" id="PF11127">
    <property type="entry name" value="YgaP-like_TM"/>
    <property type="match status" value="1"/>
</dbReference>
<dbReference type="AlphaFoldDB" id="A0A3S5YDZ2"/>
<dbReference type="Gene3D" id="6.10.140.1340">
    <property type="match status" value="1"/>
</dbReference>
<dbReference type="InterPro" id="IPR021309">
    <property type="entry name" value="YgaP-like_TM"/>
</dbReference>
<feature type="domain" description="Inner membrane protein YgaP-like transmembrane" evidence="2">
    <location>
        <begin position="10"/>
        <end position="64"/>
    </location>
</feature>
<dbReference type="KEGG" id="req:REQ_47130"/>
<dbReference type="Proteomes" id="UP001154400">
    <property type="component" value="Chromosome"/>
</dbReference>
<gene>
    <name evidence="3" type="ordered locus">REQ_47130</name>
</gene>
<accession>A0A3S5YDZ2</accession>